<evidence type="ECO:0000313" key="1">
    <source>
        <dbReference type="EMBL" id="QCX40044.1"/>
    </source>
</evidence>
<evidence type="ECO:0000313" key="2">
    <source>
        <dbReference type="Proteomes" id="UP000306229"/>
    </source>
</evidence>
<dbReference type="AlphaFoldDB" id="A0A5B7TXL4"/>
<reference evidence="1 2" key="1">
    <citation type="submission" date="2019-05" db="EMBL/GenBank/DDBJ databases">
        <title>Algicella ahnfeltiae gen. nov., sp. nov., a novel marine bacterium of the family Flavobacteriaceae isolated from a red alga.</title>
        <authorList>
            <person name="Nedashkovskaya O.I."/>
            <person name="Kukhlevskiy A.D."/>
            <person name="Kim S.-G."/>
            <person name="Zhukova N.V."/>
            <person name="Mikhailov V.V."/>
        </authorList>
    </citation>
    <scope>NUCLEOTIDE SEQUENCE [LARGE SCALE GENOMIC DNA]</scope>
    <source>
        <strain evidence="1 2">10Alg115</strain>
    </source>
</reference>
<protein>
    <submittedName>
        <fullName evidence="1">Uncharacterized protein</fullName>
    </submittedName>
</protein>
<dbReference type="RefSeq" id="WP_138950897.1">
    <property type="nucleotide sequence ID" value="NZ_CP040749.1"/>
</dbReference>
<dbReference type="Proteomes" id="UP000306229">
    <property type="component" value="Chromosome"/>
</dbReference>
<dbReference type="OrthoDB" id="1249520at2"/>
<organism evidence="1 2">
    <name type="scientific">Aureibaculum algae</name>
    <dbReference type="NCBI Taxonomy" id="2584122"/>
    <lineage>
        <taxon>Bacteria</taxon>
        <taxon>Pseudomonadati</taxon>
        <taxon>Bacteroidota</taxon>
        <taxon>Flavobacteriia</taxon>
        <taxon>Flavobacteriales</taxon>
        <taxon>Flavobacteriaceae</taxon>
        <taxon>Aureibaculum</taxon>
    </lineage>
</organism>
<sequence>MAIEFIKQISHFKTVKVPIYINVKIQECALNHLNLKDMGQLRDRMEGQMYYNKLRSNIMSEFALENILFKTSFDWDKRMDKSYKRKPYSIEDFKVHLITFNTNNFPKISVAHTNLCIMANATEDSKVYLSGLATKELIKSSGLNIRNDIFEMKSFDKLIPFSTQEDLIEVLNKTV</sequence>
<accession>A0A5B7TXL4</accession>
<dbReference type="EMBL" id="CP040749">
    <property type="protein sequence ID" value="QCX40044.1"/>
    <property type="molecule type" value="Genomic_DNA"/>
</dbReference>
<keyword evidence="2" id="KW-1185">Reference proteome</keyword>
<gene>
    <name evidence="1" type="ORF">FF125_16925</name>
</gene>
<dbReference type="KEGG" id="fbe:FF125_16925"/>
<proteinExistence type="predicted"/>
<name>A0A5B7TXL4_9FLAO</name>